<gene>
    <name evidence="13" type="ORF">CYMTET_11228</name>
</gene>
<dbReference type="PANTHER" id="PTHR11003:SF291">
    <property type="entry name" value="IP11374P"/>
    <property type="match status" value="1"/>
</dbReference>
<organism evidence="13 14">
    <name type="scientific">Cymbomonas tetramitiformis</name>
    <dbReference type="NCBI Taxonomy" id="36881"/>
    <lineage>
        <taxon>Eukaryota</taxon>
        <taxon>Viridiplantae</taxon>
        <taxon>Chlorophyta</taxon>
        <taxon>Pyramimonadophyceae</taxon>
        <taxon>Pyramimonadales</taxon>
        <taxon>Pyramimonadaceae</taxon>
        <taxon>Cymbomonas</taxon>
    </lineage>
</organism>
<dbReference type="SUPFAM" id="SSF81324">
    <property type="entry name" value="Voltage-gated potassium channels"/>
    <property type="match status" value="2"/>
</dbReference>
<comment type="caution">
    <text evidence="13">The sequence shown here is derived from an EMBL/GenBank/DDBJ whole genome shotgun (WGS) entry which is preliminary data.</text>
</comment>
<feature type="region of interest" description="Disordered" evidence="10">
    <location>
        <begin position="570"/>
        <end position="594"/>
    </location>
</feature>
<feature type="transmembrane region" description="Helical" evidence="11">
    <location>
        <begin position="309"/>
        <end position="328"/>
    </location>
</feature>
<keyword evidence="3" id="KW-0813">Transport</keyword>
<accession>A0AAE0GP39</accession>
<dbReference type="InterPro" id="IPR018247">
    <property type="entry name" value="EF_Hand_1_Ca_BS"/>
</dbReference>
<keyword evidence="8 11" id="KW-0472">Membrane</keyword>
<feature type="transmembrane region" description="Helical" evidence="11">
    <location>
        <begin position="340"/>
        <end position="362"/>
    </location>
</feature>
<feature type="transmembrane region" description="Helical" evidence="11">
    <location>
        <begin position="478"/>
        <end position="499"/>
    </location>
</feature>
<dbReference type="SUPFAM" id="SSF47473">
    <property type="entry name" value="EF-hand"/>
    <property type="match status" value="1"/>
</dbReference>
<keyword evidence="7" id="KW-0406">Ion transport</keyword>
<dbReference type="InterPro" id="IPR011992">
    <property type="entry name" value="EF-hand-dom_pair"/>
</dbReference>
<evidence type="ECO:0000256" key="5">
    <source>
        <dbReference type="ARBA" id="ARBA00022837"/>
    </source>
</evidence>
<feature type="domain" description="EF-hand" evidence="12">
    <location>
        <begin position="550"/>
        <end position="585"/>
    </location>
</feature>
<feature type="transmembrane region" description="Helical" evidence="11">
    <location>
        <begin position="416"/>
        <end position="437"/>
    </location>
</feature>
<dbReference type="GO" id="GO:0015271">
    <property type="term" value="F:outward rectifier potassium channel activity"/>
    <property type="evidence" value="ECO:0007669"/>
    <property type="project" value="TreeGrafter"/>
</dbReference>
<dbReference type="PANTHER" id="PTHR11003">
    <property type="entry name" value="POTASSIUM CHANNEL, SUBFAMILY K"/>
    <property type="match status" value="1"/>
</dbReference>
<evidence type="ECO:0000256" key="11">
    <source>
        <dbReference type="SAM" id="Phobius"/>
    </source>
</evidence>
<evidence type="ECO:0000256" key="8">
    <source>
        <dbReference type="ARBA" id="ARBA00023136"/>
    </source>
</evidence>
<evidence type="ECO:0000256" key="10">
    <source>
        <dbReference type="SAM" id="MobiDB-lite"/>
    </source>
</evidence>
<dbReference type="PROSITE" id="PS50222">
    <property type="entry name" value="EF_HAND_2"/>
    <property type="match status" value="1"/>
</dbReference>
<dbReference type="InterPro" id="IPR013099">
    <property type="entry name" value="K_chnl_dom"/>
</dbReference>
<evidence type="ECO:0000256" key="4">
    <source>
        <dbReference type="ARBA" id="ARBA00022692"/>
    </source>
</evidence>
<protein>
    <recommendedName>
        <fullName evidence="12">EF-hand domain-containing protein</fullName>
    </recommendedName>
</protein>
<dbReference type="GO" id="GO:0005509">
    <property type="term" value="F:calcium ion binding"/>
    <property type="evidence" value="ECO:0007669"/>
    <property type="project" value="InterPro"/>
</dbReference>
<feature type="compositionally biased region" description="Acidic residues" evidence="10">
    <location>
        <begin position="205"/>
        <end position="215"/>
    </location>
</feature>
<dbReference type="GO" id="GO:0005774">
    <property type="term" value="C:vacuolar membrane"/>
    <property type="evidence" value="ECO:0007669"/>
    <property type="project" value="UniProtKB-ARBA"/>
</dbReference>
<evidence type="ECO:0000313" key="13">
    <source>
        <dbReference type="EMBL" id="KAK3280956.1"/>
    </source>
</evidence>
<name>A0AAE0GP39_9CHLO</name>
<feature type="region of interest" description="Disordered" evidence="10">
    <location>
        <begin position="203"/>
        <end position="237"/>
    </location>
</feature>
<feature type="transmembrane region" description="Helical" evidence="11">
    <location>
        <begin position="285"/>
        <end position="303"/>
    </location>
</feature>
<evidence type="ECO:0000256" key="7">
    <source>
        <dbReference type="ARBA" id="ARBA00023065"/>
    </source>
</evidence>
<evidence type="ECO:0000256" key="9">
    <source>
        <dbReference type="ARBA" id="ARBA00023303"/>
    </source>
</evidence>
<dbReference type="GO" id="GO:0022841">
    <property type="term" value="F:potassium ion leak channel activity"/>
    <property type="evidence" value="ECO:0007669"/>
    <property type="project" value="TreeGrafter"/>
</dbReference>
<comment type="subcellular location">
    <subcellularLocation>
        <location evidence="1">Membrane</location>
        <topology evidence="1">Multi-pass membrane protein</topology>
    </subcellularLocation>
</comment>
<evidence type="ECO:0000313" key="14">
    <source>
        <dbReference type="Proteomes" id="UP001190700"/>
    </source>
</evidence>
<dbReference type="Gene3D" id="1.10.238.10">
    <property type="entry name" value="EF-hand"/>
    <property type="match status" value="1"/>
</dbReference>
<keyword evidence="14" id="KW-1185">Reference proteome</keyword>
<keyword evidence="5" id="KW-0106">Calcium</keyword>
<dbReference type="Gene3D" id="1.10.287.70">
    <property type="match status" value="2"/>
</dbReference>
<keyword evidence="9" id="KW-0407">Ion channel</keyword>
<proteinExistence type="inferred from homology"/>
<dbReference type="GO" id="GO:0030322">
    <property type="term" value="P:stabilization of membrane potential"/>
    <property type="evidence" value="ECO:0007669"/>
    <property type="project" value="TreeGrafter"/>
</dbReference>
<dbReference type="EMBL" id="LGRX02004174">
    <property type="protein sequence ID" value="KAK3280956.1"/>
    <property type="molecule type" value="Genomic_DNA"/>
</dbReference>
<evidence type="ECO:0000256" key="3">
    <source>
        <dbReference type="ARBA" id="ARBA00022448"/>
    </source>
</evidence>
<dbReference type="PROSITE" id="PS00018">
    <property type="entry name" value="EF_HAND_1"/>
    <property type="match status" value="2"/>
</dbReference>
<dbReference type="Proteomes" id="UP001190700">
    <property type="component" value="Unassembled WGS sequence"/>
</dbReference>
<dbReference type="InterPro" id="IPR035892">
    <property type="entry name" value="C2_domain_sf"/>
</dbReference>
<dbReference type="AlphaFoldDB" id="A0AAE0GP39"/>
<dbReference type="GO" id="GO:0005886">
    <property type="term" value="C:plasma membrane"/>
    <property type="evidence" value="ECO:0007669"/>
    <property type="project" value="TreeGrafter"/>
</dbReference>
<dbReference type="SUPFAM" id="SSF49562">
    <property type="entry name" value="C2 domain (Calcium/lipid-binding domain, CaLB)"/>
    <property type="match status" value="1"/>
</dbReference>
<keyword evidence="4 11" id="KW-0812">Transmembrane</keyword>
<sequence length="594" mass="66320">MQVNDVLTMKNINRMSESRDASDKVGNLRERTQKIQLIRPQNSPDFSADFDRADNLLPYAMGALVEWLNFFTCQRNQTSSPYVKAILLHSSGWYKTLSVKACKGGGDNPKWTSNEGNVLKFLIPREHGNNWEAGNFRLRVEVYRDEIGRDTVIGYCSQTLDVGLIDEQTLQVWKLVDISGNACGELLFMQALVEDTTVTVQGDPADIDLDDEPETPESSKTAAAKATGSKPGRGSPFQKALSRLPWAGGKGGDDSPGTVLQLTMREAKGLRDLIDRRVDTKMVRYALVIIVAYFMLGCVFYSLKEGWTVINSVYFAVVTLTTTGYGDLTPTDNWSKLFTCLFAFLGIGIITSSLGIIGGYLLDEQHRLMLEAVALRRLHIGDMNSVLKYNKQSTETDERRDRLANATFGDDNKKSIWYTFGGYISAITIIILVGAIFFHYQEDLEMVDAFYLSCISLATVGYGDIYPTSQKGRLFTSIWLLYGTVIMAKAIGGALGYVLERRRREVTWKNFSTSLAQQSLGGFDEDGDGVVSRHEFLSKTLVKLKKVSAEDVRRIDELFEKLDKDKSGTLTEADLQMTEEESREAVEALQEEAT</sequence>
<evidence type="ECO:0000256" key="2">
    <source>
        <dbReference type="ARBA" id="ARBA00010159"/>
    </source>
</evidence>
<dbReference type="InterPro" id="IPR003280">
    <property type="entry name" value="2pore_dom_K_chnl"/>
</dbReference>
<reference evidence="13 14" key="1">
    <citation type="journal article" date="2015" name="Genome Biol. Evol.">
        <title>Comparative Genomics of a Bacterivorous Green Alga Reveals Evolutionary Causalities and Consequences of Phago-Mixotrophic Mode of Nutrition.</title>
        <authorList>
            <person name="Burns J.A."/>
            <person name="Paasch A."/>
            <person name="Narechania A."/>
            <person name="Kim E."/>
        </authorList>
    </citation>
    <scope>NUCLEOTIDE SEQUENCE [LARGE SCALE GENOMIC DNA]</scope>
    <source>
        <strain evidence="13 14">PLY_AMNH</strain>
    </source>
</reference>
<keyword evidence="6 11" id="KW-1133">Transmembrane helix</keyword>
<evidence type="ECO:0000256" key="6">
    <source>
        <dbReference type="ARBA" id="ARBA00022989"/>
    </source>
</evidence>
<feature type="transmembrane region" description="Helical" evidence="11">
    <location>
        <begin position="449"/>
        <end position="466"/>
    </location>
</feature>
<dbReference type="Pfam" id="PF07885">
    <property type="entry name" value="Ion_trans_2"/>
    <property type="match status" value="2"/>
</dbReference>
<comment type="similarity">
    <text evidence="2">Belongs to the two pore domain potassium channel (TC 1.A.1.7) family.</text>
</comment>
<evidence type="ECO:0000259" key="12">
    <source>
        <dbReference type="PROSITE" id="PS50222"/>
    </source>
</evidence>
<evidence type="ECO:0000256" key="1">
    <source>
        <dbReference type="ARBA" id="ARBA00004141"/>
    </source>
</evidence>
<dbReference type="InterPro" id="IPR002048">
    <property type="entry name" value="EF_hand_dom"/>
</dbReference>
<feature type="compositionally biased region" description="Low complexity" evidence="10">
    <location>
        <begin position="218"/>
        <end position="227"/>
    </location>
</feature>
<dbReference type="PRINTS" id="PR01333">
    <property type="entry name" value="2POREKCHANEL"/>
</dbReference>